<comment type="catalytic activity">
    <reaction evidence="5">
        <text>L-glutaminyl-[protein] + H2O = L-glutamyl-[protein] + NH4(+)</text>
        <dbReference type="Rhea" id="RHEA:16441"/>
        <dbReference type="Rhea" id="RHEA-COMP:10207"/>
        <dbReference type="Rhea" id="RHEA-COMP:10208"/>
        <dbReference type="ChEBI" id="CHEBI:15377"/>
        <dbReference type="ChEBI" id="CHEBI:28938"/>
        <dbReference type="ChEBI" id="CHEBI:29973"/>
        <dbReference type="ChEBI" id="CHEBI:30011"/>
        <dbReference type="EC" id="3.5.1.44"/>
    </reaction>
</comment>
<organism evidence="10 11">
    <name type="scientific">Periweissella fabalis</name>
    <dbReference type="NCBI Taxonomy" id="1070421"/>
    <lineage>
        <taxon>Bacteria</taxon>
        <taxon>Bacillati</taxon>
        <taxon>Bacillota</taxon>
        <taxon>Bacilli</taxon>
        <taxon>Lactobacillales</taxon>
        <taxon>Lactobacillaceae</taxon>
        <taxon>Periweissella</taxon>
    </lineage>
</organism>
<dbReference type="InterPro" id="IPR008248">
    <property type="entry name" value="CheB-like"/>
</dbReference>
<dbReference type="PANTHER" id="PTHR42872">
    <property type="entry name" value="PROTEIN-GLUTAMATE METHYLESTERASE/PROTEIN-GLUTAMINE GLUTAMINASE"/>
    <property type="match status" value="1"/>
</dbReference>
<evidence type="ECO:0000256" key="1">
    <source>
        <dbReference type="ARBA" id="ARBA00022490"/>
    </source>
</evidence>
<dbReference type="SUPFAM" id="SSF52172">
    <property type="entry name" value="CheY-like"/>
    <property type="match status" value="1"/>
</dbReference>
<evidence type="ECO:0000256" key="2">
    <source>
        <dbReference type="ARBA" id="ARBA00022500"/>
    </source>
</evidence>
<dbReference type="GO" id="GO:0008168">
    <property type="term" value="F:methyltransferase activity"/>
    <property type="evidence" value="ECO:0007669"/>
    <property type="project" value="UniProtKB-KW"/>
</dbReference>
<dbReference type="PROSITE" id="PS50110">
    <property type="entry name" value="RESPONSE_REGULATORY"/>
    <property type="match status" value="1"/>
</dbReference>
<dbReference type="NCBIfam" id="NF001965">
    <property type="entry name" value="PRK00742.1"/>
    <property type="match status" value="1"/>
</dbReference>
<protein>
    <recommendedName>
        <fullName evidence="5">Protein-glutamate methylesterase/protein-glutamine glutaminase</fullName>
        <ecNumber evidence="5">3.1.1.61</ecNumber>
        <ecNumber evidence="5">3.5.1.44</ecNumber>
    </recommendedName>
</protein>
<evidence type="ECO:0000259" key="9">
    <source>
        <dbReference type="PROSITE" id="PS50122"/>
    </source>
</evidence>
<dbReference type="EMBL" id="JAAXPN010000003">
    <property type="protein sequence ID" value="NKZ23999.1"/>
    <property type="molecule type" value="Genomic_DNA"/>
</dbReference>
<dbReference type="EC" id="3.1.1.61" evidence="5"/>
<keyword evidence="3 5" id="KW-0378">Hydrolase</keyword>
<comment type="PTM">
    <text evidence="5">Phosphorylated by CheA. Phosphorylation of the N-terminal regulatory domain activates the methylesterase activity.</text>
</comment>
<proteinExistence type="inferred from homology"/>
<name>A0A7X6N3K7_9LACO</name>
<dbReference type="Pfam" id="PF00072">
    <property type="entry name" value="Response_reg"/>
    <property type="match status" value="1"/>
</dbReference>
<gene>
    <name evidence="5 10" type="primary">cheB</name>
    <name evidence="10" type="ORF">HF964_04135</name>
</gene>
<dbReference type="Proteomes" id="UP000549765">
    <property type="component" value="Unassembled WGS sequence"/>
</dbReference>
<dbReference type="GO" id="GO:0005737">
    <property type="term" value="C:cytoplasm"/>
    <property type="evidence" value="ECO:0007669"/>
    <property type="project" value="UniProtKB-SubCell"/>
</dbReference>
<dbReference type="GO" id="GO:0050568">
    <property type="term" value="F:protein-glutamine glutaminase activity"/>
    <property type="evidence" value="ECO:0007669"/>
    <property type="project" value="UniProtKB-UniRule"/>
</dbReference>
<comment type="similarity">
    <text evidence="5">Belongs to the CheB family.</text>
</comment>
<feature type="modified residue" description="4-aspartylphosphate" evidence="5 7">
    <location>
        <position position="54"/>
    </location>
</feature>
<evidence type="ECO:0000313" key="11">
    <source>
        <dbReference type="Proteomes" id="UP000549765"/>
    </source>
</evidence>
<comment type="domain">
    <text evidence="5">Contains a C-terminal catalytic domain, and an N-terminal region which modulates catalytic activity.</text>
</comment>
<dbReference type="SMART" id="SM00448">
    <property type="entry name" value="REC"/>
    <property type="match status" value="1"/>
</dbReference>
<dbReference type="InterPro" id="IPR011006">
    <property type="entry name" value="CheY-like_superfamily"/>
</dbReference>
<feature type="domain" description="CheB-type methylesterase" evidence="9">
    <location>
        <begin position="147"/>
        <end position="334"/>
    </location>
</feature>
<dbReference type="InterPro" id="IPR001789">
    <property type="entry name" value="Sig_transdc_resp-reg_receiver"/>
</dbReference>
<dbReference type="Pfam" id="PF01339">
    <property type="entry name" value="CheB_methylest"/>
    <property type="match status" value="1"/>
</dbReference>
<comment type="function">
    <text evidence="5">Involved in chemotaxis. Part of a chemotaxis signal transduction system that modulates chemotaxis in response to various stimuli. Catalyzes the demethylation of specific methylglutamate residues introduced into the chemoreceptors (methyl-accepting chemotaxis proteins or MCP) by CheR. Also mediates the irreversible deamidation of specific glutamine residues to glutamic acid.</text>
</comment>
<feature type="active site" evidence="5 6">
    <location>
        <position position="186"/>
    </location>
</feature>
<evidence type="ECO:0000256" key="6">
    <source>
        <dbReference type="PROSITE-ProRule" id="PRU00050"/>
    </source>
</evidence>
<dbReference type="PANTHER" id="PTHR42872:SF6">
    <property type="entry name" value="PROTEIN-GLUTAMATE METHYLESTERASE_PROTEIN-GLUTAMINE GLUTAMINASE"/>
    <property type="match status" value="1"/>
</dbReference>
<dbReference type="InterPro" id="IPR035909">
    <property type="entry name" value="CheB_C"/>
</dbReference>
<comment type="caution">
    <text evidence="10">The sequence shown here is derived from an EMBL/GenBank/DDBJ whole genome shotgun (WGS) entry which is preliminary data.</text>
</comment>
<dbReference type="GO" id="GO:0008984">
    <property type="term" value="F:protein-glutamate methylesterase activity"/>
    <property type="evidence" value="ECO:0007669"/>
    <property type="project" value="UniProtKB-UniRule"/>
</dbReference>
<dbReference type="PIRSF" id="PIRSF000876">
    <property type="entry name" value="RR_chemtxs_CheB"/>
    <property type="match status" value="1"/>
</dbReference>
<keyword evidence="5 7" id="KW-0597">Phosphoprotein</keyword>
<sequence>MIKVLLADDSAFMRKVISDIIGQFNNVEVIKIVRNGALAVAAVENESFDVVILDVEMPVMDGINALKAIKNIQDVPVIMLSALNNQALTIAALEYGAFDFIEKPINLHQIDPLWLTMFEEQIIASTDNHDAHLGQKDPRTIYTDTQQNISPEIIVIGASTGGPKALLQLIQALPAKIKIPILIVQHMPKGFTTHFANRLNEFTTNRVYEAADGMVIENAVYLAPGDFHMELSGGRIKLNSKPKMHGTRPAVDYLFKSVASQYGQRVTAFLLTGMGHDGADGMAQIKQHGGYNIVQDEATCVVYGMPKSAVALNVVDEELSLTAIGAKLNQFVGA</sequence>
<dbReference type="HAMAP" id="MF_00099">
    <property type="entry name" value="CheB_chemtxs"/>
    <property type="match status" value="1"/>
</dbReference>
<dbReference type="SUPFAM" id="SSF52738">
    <property type="entry name" value="Methylesterase CheB, C-terminal domain"/>
    <property type="match status" value="1"/>
</dbReference>
<feature type="active site" evidence="5 6">
    <location>
        <position position="159"/>
    </location>
</feature>
<dbReference type="CDD" id="cd17541">
    <property type="entry name" value="REC_CheB-like"/>
    <property type="match status" value="1"/>
</dbReference>
<accession>A0A7X6N3K7</accession>
<dbReference type="Gene3D" id="3.40.50.2300">
    <property type="match status" value="1"/>
</dbReference>
<dbReference type="Gene3D" id="3.40.50.180">
    <property type="entry name" value="Methylesterase CheB, C-terminal domain"/>
    <property type="match status" value="1"/>
</dbReference>
<keyword evidence="2 5" id="KW-0145">Chemotaxis</keyword>
<dbReference type="RefSeq" id="WP_168721801.1">
    <property type="nucleotide sequence ID" value="NZ_JAAXPN010000003.1"/>
</dbReference>
<dbReference type="GO" id="GO:0006935">
    <property type="term" value="P:chemotaxis"/>
    <property type="evidence" value="ECO:0007669"/>
    <property type="project" value="UniProtKB-UniRule"/>
</dbReference>
<keyword evidence="10" id="KW-0808">Transferase</keyword>
<feature type="active site" evidence="5 6">
    <location>
        <position position="277"/>
    </location>
</feature>
<evidence type="ECO:0000259" key="8">
    <source>
        <dbReference type="PROSITE" id="PS50110"/>
    </source>
</evidence>
<dbReference type="CDD" id="cd16432">
    <property type="entry name" value="CheB_Rec"/>
    <property type="match status" value="1"/>
</dbReference>
<keyword evidence="10" id="KW-0489">Methyltransferase</keyword>
<evidence type="ECO:0000256" key="4">
    <source>
        <dbReference type="ARBA" id="ARBA00048267"/>
    </source>
</evidence>
<dbReference type="AlphaFoldDB" id="A0A7X6N3K7"/>
<dbReference type="EC" id="3.5.1.44" evidence="5"/>
<keyword evidence="11" id="KW-1185">Reference proteome</keyword>
<dbReference type="PROSITE" id="PS50122">
    <property type="entry name" value="CHEB"/>
    <property type="match status" value="1"/>
</dbReference>
<comment type="subcellular location">
    <subcellularLocation>
        <location evidence="5">Cytoplasm</location>
    </subcellularLocation>
</comment>
<comment type="catalytic activity">
    <reaction evidence="4 5">
        <text>[protein]-L-glutamate 5-O-methyl ester + H2O = L-glutamyl-[protein] + methanol + H(+)</text>
        <dbReference type="Rhea" id="RHEA:23236"/>
        <dbReference type="Rhea" id="RHEA-COMP:10208"/>
        <dbReference type="Rhea" id="RHEA-COMP:10311"/>
        <dbReference type="ChEBI" id="CHEBI:15377"/>
        <dbReference type="ChEBI" id="CHEBI:15378"/>
        <dbReference type="ChEBI" id="CHEBI:17790"/>
        <dbReference type="ChEBI" id="CHEBI:29973"/>
        <dbReference type="ChEBI" id="CHEBI:82795"/>
        <dbReference type="EC" id="3.1.1.61"/>
    </reaction>
</comment>
<reference evidence="10 11" key="1">
    <citation type="submission" date="2020-04" db="EMBL/GenBank/DDBJ databases">
        <title>MicrobeNet Type strains.</title>
        <authorList>
            <person name="Nicholson A.C."/>
        </authorList>
    </citation>
    <scope>NUCLEOTIDE SEQUENCE [LARGE SCALE GENOMIC DNA]</scope>
    <source>
        <strain evidence="10 11">CCUG 61472</strain>
    </source>
</reference>
<evidence type="ECO:0000256" key="7">
    <source>
        <dbReference type="PROSITE-ProRule" id="PRU00169"/>
    </source>
</evidence>
<dbReference type="GO" id="GO:0000156">
    <property type="term" value="F:phosphorelay response regulator activity"/>
    <property type="evidence" value="ECO:0007669"/>
    <property type="project" value="InterPro"/>
</dbReference>
<dbReference type="InterPro" id="IPR000673">
    <property type="entry name" value="Sig_transdc_resp-reg_Me-estase"/>
</dbReference>
<keyword evidence="1 5" id="KW-0963">Cytoplasm</keyword>
<evidence type="ECO:0000256" key="3">
    <source>
        <dbReference type="ARBA" id="ARBA00022801"/>
    </source>
</evidence>
<dbReference type="GO" id="GO:0032259">
    <property type="term" value="P:methylation"/>
    <property type="evidence" value="ECO:0007669"/>
    <property type="project" value="UniProtKB-KW"/>
</dbReference>
<evidence type="ECO:0000313" key="10">
    <source>
        <dbReference type="EMBL" id="NKZ23999.1"/>
    </source>
</evidence>
<feature type="domain" description="Response regulatory" evidence="8">
    <location>
        <begin position="3"/>
        <end position="118"/>
    </location>
</feature>
<evidence type="ECO:0000256" key="5">
    <source>
        <dbReference type="HAMAP-Rule" id="MF_00099"/>
    </source>
</evidence>